<reference evidence="1 2" key="1">
    <citation type="submission" date="2016-10" db="EMBL/GenBank/DDBJ databases">
        <authorList>
            <person name="de Groot N.N."/>
        </authorList>
    </citation>
    <scope>NUCLEOTIDE SEQUENCE [LARGE SCALE GENOMIC DNA]</scope>
    <source>
        <strain evidence="2">P4-7,KCTC 19426,CECT 7604</strain>
    </source>
</reference>
<dbReference type="Gene3D" id="2.40.350.10">
    <property type="entry name" value="SO1590-like"/>
    <property type="match status" value="1"/>
</dbReference>
<organism evidence="1 2">
    <name type="scientific">Nakamurella panacisegetis</name>
    <dbReference type="NCBI Taxonomy" id="1090615"/>
    <lineage>
        <taxon>Bacteria</taxon>
        <taxon>Bacillati</taxon>
        <taxon>Actinomycetota</taxon>
        <taxon>Actinomycetes</taxon>
        <taxon>Nakamurellales</taxon>
        <taxon>Nakamurellaceae</taxon>
        <taxon>Nakamurella</taxon>
    </lineage>
</organism>
<proteinExistence type="predicted"/>
<name>A0A1H0L4I1_9ACTN</name>
<dbReference type="Pfam" id="PF11528">
    <property type="entry name" value="DUF3224"/>
    <property type="match status" value="1"/>
</dbReference>
<accession>A0A1H0L4I1</accession>
<keyword evidence="2" id="KW-1185">Reference proteome</keyword>
<dbReference type="STRING" id="1090615.SAMN04515671_1537"/>
<dbReference type="Proteomes" id="UP000198741">
    <property type="component" value="Chromosome I"/>
</dbReference>
<gene>
    <name evidence="1" type="ORF">SAMN04515671_1537</name>
</gene>
<evidence type="ECO:0000313" key="1">
    <source>
        <dbReference type="EMBL" id="SDO63137.1"/>
    </source>
</evidence>
<evidence type="ECO:0008006" key="3">
    <source>
        <dbReference type="Google" id="ProtNLM"/>
    </source>
</evidence>
<dbReference type="InterPro" id="IPR023159">
    <property type="entry name" value="SO1590-like_sf"/>
</dbReference>
<dbReference type="InterPro" id="IPR021607">
    <property type="entry name" value="DUF3224"/>
</dbReference>
<evidence type="ECO:0000313" key="2">
    <source>
        <dbReference type="Proteomes" id="UP000198741"/>
    </source>
</evidence>
<dbReference type="AlphaFoldDB" id="A0A1H0L4I1"/>
<sequence>MLTAMTKHLEASFTLDRWEGDPDPGVEGGPDAGHVLLAKTYTGPDLVGSATGHALTTRGERGASYVAQERIVGTLDGRTGSFVLEHGASMGEGFPTSMHAAVVHGSGTGELTGLAGTGLVEHGVLILDYEL</sequence>
<dbReference type="SUPFAM" id="SSF159238">
    <property type="entry name" value="SO1590-like"/>
    <property type="match status" value="1"/>
</dbReference>
<protein>
    <recommendedName>
        <fullName evidence="3">DUF3224 domain-containing protein</fullName>
    </recommendedName>
</protein>
<dbReference type="EMBL" id="LT629710">
    <property type="protein sequence ID" value="SDO63137.1"/>
    <property type="molecule type" value="Genomic_DNA"/>
</dbReference>